<comment type="caution">
    <text evidence="1">The sequence shown here is derived from an EMBL/GenBank/DDBJ whole genome shotgun (WGS) entry which is preliminary data.</text>
</comment>
<dbReference type="RefSeq" id="WP_009599590.1">
    <property type="nucleotide sequence ID" value="NZ_AEIU01000019.1"/>
</dbReference>
<dbReference type="STRING" id="796620.VIBC2010_03115"/>
<dbReference type="InterPro" id="IPR005619">
    <property type="entry name" value="Uncharacterised_YajG"/>
</dbReference>
<gene>
    <name evidence="1" type="ORF">VIBC2010_03115</name>
</gene>
<evidence type="ECO:0000313" key="1">
    <source>
        <dbReference type="EMBL" id="EFP98234.1"/>
    </source>
</evidence>
<dbReference type="PROSITE" id="PS51257">
    <property type="entry name" value="PROKAR_LIPOPROTEIN"/>
    <property type="match status" value="1"/>
</dbReference>
<dbReference type="AlphaFoldDB" id="E3BFC2"/>
<sequence>MRKLILATSVALLTACSAPQQEQINIMPKAALSNSDIVQGSTFSLTSKDMRSAQYIALVDSGRSNIEPIHAKQNLRISIENALLEQFQSQGFRSTLNSQNSIFVEVQQALVTVKHSIMENEMDGKVVLQVTAETPRGKLVKTYTGTANRTGMLSASKDEIELVANDVVNLVLKDISEDRELQDYMRERF</sequence>
<keyword evidence="1" id="KW-0449">Lipoprotein</keyword>
<keyword evidence="2" id="KW-1185">Reference proteome</keyword>
<protein>
    <submittedName>
        <fullName evidence="1">Putative lipoprotein</fullName>
    </submittedName>
</protein>
<dbReference type="Pfam" id="PF03923">
    <property type="entry name" value="Lipoprotein_16"/>
    <property type="match status" value="1"/>
</dbReference>
<evidence type="ECO:0000313" key="2">
    <source>
        <dbReference type="Proteomes" id="UP000002943"/>
    </source>
</evidence>
<reference evidence="1 2" key="1">
    <citation type="journal article" date="2012" name="Int. J. Syst. Evol. Microbiol.">
        <title>Vibrio caribbeanicus sp. nov., isolated from the marine sponge Scleritoderma cyanea.</title>
        <authorList>
            <person name="Hoffmann M."/>
            <person name="Monday S.R."/>
            <person name="Allard M.W."/>
            <person name="Strain E.A."/>
            <person name="Whittaker P."/>
            <person name="Naum M."/>
            <person name="McCarthy P.J."/>
            <person name="Lopez J.V."/>
            <person name="Fischer M."/>
            <person name="Brown E.W."/>
        </authorList>
    </citation>
    <scope>NUCLEOTIDE SEQUENCE [LARGE SCALE GENOMIC DNA]</scope>
    <source>
        <strain evidence="1 2">ATCC BAA-2122</strain>
    </source>
</reference>
<proteinExistence type="predicted"/>
<dbReference type="EMBL" id="AEIU01000019">
    <property type="protein sequence ID" value="EFP98234.1"/>
    <property type="molecule type" value="Genomic_DNA"/>
</dbReference>
<name>E3BFC2_9VIBR</name>
<organism evidence="1 2">
    <name type="scientific">Vibrio caribbeanicus ATCC BAA-2122</name>
    <dbReference type="NCBI Taxonomy" id="796620"/>
    <lineage>
        <taxon>Bacteria</taxon>
        <taxon>Pseudomonadati</taxon>
        <taxon>Pseudomonadota</taxon>
        <taxon>Gammaproteobacteria</taxon>
        <taxon>Vibrionales</taxon>
        <taxon>Vibrionaceae</taxon>
        <taxon>Vibrio</taxon>
    </lineage>
</organism>
<accession>E3BFC2</accession>
<dbReference type="OrthoDB" id="5900953at2"/>
<dbReference type="eggNOG" id="COG3056">
    <property type="taxonomic scope" value="Bacteria"/>
</dbReference>
<dbReference type="Proteomes" id="UP000002943">
    <property type="component" value="Unassembled WGS sequence"/>
</dbReference>